<dbReference type="GO" id="GO:0003735">
    <property type="term" value="F:structural constituent of ribosome"/>
    <property type="evidence" value="ECO:0007669"/>
    <property type="project" value="InterPro"/>
</dbReference>
<dbReference type="SUPFAM" id="SSF143800">
    <property type="entry name" value="L28p-like"/>
    <property type="match status" value="1"/>
</dbReference>
<comment type="similarity">
    <text evidence="1">Belongs to the bacterial ribosomal protein bL28 family.</text>
</comment>
<dbReference type="InterPro" id="IPR034704">
    <property type="entry name" value="Ribosomal_bL28/bL31-like_sf"/>
</dbReference>
<sequence length="76" mass="8814">MSRVCEICQKRYLKGNLVPRGIGQRVTNRAIKKQRPNIRTKRIEIGGQKIKLRICASCVKRMKFDLKKAEELSKAE</sequence>
<organism evidence="4 5">
    <name type="scientific">candidate division WWE3 bacterium RBG_19FT_COMBO_34_6</name>
    <dbReference type="NCBI Taxonomy" id="1802612"/>
    <lineage>
        <taxon>Bacteria</taxon>
        <taxon>Katanobacteria</taxon>
    </lineage>
</organism>
<evidence type="ECO:0000256" key="1">
    <source>
        <dbReference type="ARBA" id="ARBA00008760"/>
    </source>
</evidence>
<evidence type="ECO:0008006" key="6">
    <source>
        <dbReference type="Google" id="ProtNLM"/>
    </source>
</evidence>
<gene>
    <name evidence="4" type="ORF">A2V49_03470</name>
</gene>
<dbReference type="EMBL" id="MEUV01000036">
    <property type="protein sequence ID" value="OGC45465.1"/>
    <property type="molecule type" value="Genomic_DNA"/>
</dbReference>
<dbReference type="InterPro" id="IPR037147">
    <property type="entry name" value="Ribosomal_bL28_sf"/>
</dbReference>
<accession>A0A1F4UKG6</accession>
<dbReference type="GO" id="GO:1990904">
    <property type="term" value="C:ribonucleoprotein complex"/>
    <property type="evidence" value="ECO:0007669"/>
    <property type="project" value="UniProtKB-KW"/>
</dbReference>
<keyword evidence="3" id="KW-0687">Ribonucleoprotein</keyword>
<dbReference type="Proteomes" id="UP000178615">
    <property type="component" value="Unassembled WGS sequence"/>
</dbReference>
<dbReference type="GO" id="GO:0005840">
    <property type="term" value="C:ribosome"/>
    <property type="evidence" value="ECO:0007669"/>
    <property type="project" value="UniProtKB-KW"/>
</dbReference>
<evidence type="ECO:0000256" key="2">
    <source>
        <dbReference type="ARBA" id="ARBA00022980"/>
    </source>
</evidence>
<keyword evidence="2" id="KW-0689">Ribosomal protein</keyword>
<dbReference type="AlphaFoldDB" id="A0A1F4UKG6"/>
<dbReference type="Pfam" id="PF00830">
    <property type="entry name" value="Ribosomal_L28"/>
    <property type="match status" value="1"/>
</dbReference>
<dbReference type="Gene3D" id="2.30.170.40">
    <property type="entry name" value="Ribosomal protein L28/L24"/>
    <property type="match status" value="1"/>
</dbReference>
<protein>
    <recommendedName>
        <fullName evidence="6">50S ribosomal protein L28</fullName>
    </recommendedName>
</protein>
<evidence type="ECO:0000313" key="4">
    <source>
        <dbReference type="EMBL" id="OGC45465.1"/>
    </source>
</evidence>
<name>A0A1F4UKG6_UNCKA</name>
<comment type="caution">
    <text evidence="4">The sequence shown here is derived from an EMBL/GenBank/DDBJ whole genome shotgun (WGS) entry which is preliminary data.</text>
</comment>
<evidence type="ECO:0000256" key="3">
    <source>
        <dbReference type="ARBA" id="ARBA00023274"/>
    </source>
</evidence>
<evidence type="ECO:0000313" key="5">
    <source>
        <dbReference type="Proteomes" id="UP000178615"/>
    </source>
</evidence>
<reference evidence="4 5" key="1">
    <citation type="journal article" date="2016" name="Nat. Commun.">
        <title>Thousands of microbial genomes shed light on interconnected biogeochemical processes in an aquifer system.</title>
        <authorList>
            <person name="Anantharaman K."/>
            <person name="Brown C.T."/>
            <person name="Hug L.A."/>
            <person name="Sharon I."/>
            <person name="Castelle C.J."/>
            <person name="Probst A.J."/>
            <person name="Thomas B.C."/>
            <person name="Singh A."/>
            <person name="Wilkins M.J."/>
            <person name="Karaoz U."/>
            <person name="Brodie E.L."/>
            <person name="Williams K.H."/>
            <person name="Hubbard S.S."/>
            <person name="Banfield J.F."/>
        </authorList>
    </citation>
    <scope>NUCLEOTIDE SEQUENCE [LARGE SCALE GENOMIC DNA]</scope>
</reference>
<proteinExistence type="inferred from homology"/>
<dbReference type="InterPro" id="IPR026569">
    <property type="entry name" value="Ribosomal_bL28"/>
</dbReference>